<reference evidence="4 5" key="1">
    <citation type="submission" date="2017-10" db="EMBL/GenBank/DDBJ databases">
        <title>Novel microbial diversity and functional potential in the marine mammal oral microbiome.</title>
        <authorList>
            <person name="Dudek N.K."/>
            <person name="Sun C.L."/>
            <person name="Burstein D."/>
            <person name="Kantor R.S."/>
            <person name="Aliaga Goltsman D.S."/>
            <person name="Bik E.M."/>
            <person name="Thomas B.C."/>
            <person name="Banfield J.F."/>
            <person name="Relman D.A."/>
        </authorList>
    </citation>
    <scope>NUCLEOTIDE SEQUENCE [LARGE SCALE GENOMIC DNA]</scope>
    <source>
        <strain evidence="4">DOLJORAL78_47_202</strain>
    </source>
</reference>
<sequence>MKKVILFLVCILVMVPASAGFAEDKKADGKSDVQQTVNKKAQEAAEAAEEEREKSTLEMLYSIEALKNDLKKRMTEKKMMIKKAGSETEKGTLTGELEAIDKQLANAVRDFERIATGVDITLFDKKEPEPFNWKNEVLSLAEPGILEIKRMTVKARNKSKLKDKRSSYEELLPVAVKARTRIEGLIKEANDKMLQKSLKEILPEYKGVESQIANKLDLIRMQLDEIEREEASVIDSTQDSVKHFFRTRGLSLTIAVVACLGVILLLRLLGRNILKMMPGYKSKYRPFHIRLVELIFQGLTIVFSLLSVVIVFYIFEDWVLLSLCIILLMGLVWAAKSTLPKYVNQSRLILNIGAVREGERIMYHGVPWLVKQINFYSILENPTLGIKLRIPIEDLLDKTSREFHRSEAWFPCRKDDWVILSDGTRGGVVHLSHETVELVLRGGSRKTYLTSDFLAMTPLNLSVNFRLKVPFGIGYVHQGDATSSIPERLQAHLQAQIEAEGYADDMLNLKVEFAEAGACSLDMVVIADFKGKVAPLYNRLRRAIQRWCVDAASIHNWEIPFPQMVIHKG</sequence>
<proteinExistence type="predicted"/>
<feature type="transmembrane region" description="Helical" evidence="2">
    <location>
        <begin position="291"/>
        <end position="314"/>
    </location>
</feature>
<evidence type="ECO:0008006" key="6">
    <source>
        <dbReference type="Google" id="ProtNLM"/>
    </source>
</evidence>
<feature type="transmembrane region" description="Helical" evidence="2">
    <location>
        <begin position="320"/>
        <end position="339"/>
    </location>
</feature>
<feature type="chain" id="PRO_5013640481" description="Mechanosensitive ion channel protein MscS" evidence="3">
    <location>
        <begin position="20"/>
        <end position="569"/>
    </location>
</feature>
<evidence type="ECO:0000256" key="1">
    <source>
        <dbReference type="SAM" id="Coils"/>
    </source>
</evidence>
<dbReference type="Proteomes" id="UP000231203">
    <property type="component" value="Unassembled WGS sequence"/>
</dbReference>
<keyword evidence="1" id="KW-0175">Coiled coil</keyword>
<accession>A0A2G6MT51</accession>
<evidence type="ECO:0000313" key="4">
    <source>
        <dbReference type="EMBL" id="PIE63278.1"/>
    </source>
</evidence>
<gene>
    <name evidence="4" type="ORF">CSA25_01145</name>
</gene>
<feature type="signal peptide" evidence="3">
    <location>
        <begin position="1"/>
        <end position="19"/>
    </location>
</feature>
<feature type="transmembrane region" description="Helical" evidence="2">
    <location>
        <begin position="250"/>
        <end position="270"/>
    </location>
</feature>
<evidence type="ECO:0000313" key="5">
    <source>
        <dbReference type="Proteomes" id="UP000231203"/>
    </source>
</evidence>
<keyword evidence="2" id="KW-0472">Membrane</keyword>
<evidence type="ECO:0000256" key="2">
    <source>
        <dbReference type="SAM" id="Phobius"/>
    </source>
</evidence>
<keyword evidence="2" id="KW-0812">Transmembrane</keyword>
<keyword evidence="3" id="KW-0732">Signal</keyword>
<feature type="coiled-coil region" evidence="1">
    <location>
        <begin position="30"/>
        <end position="60"/>
    </location>
</feature>
<comment type="caution">
    <text evidence="4">The sequence shown here is derived from an EMBL/GenBank/DDBJ whole genome shotgun (WGS) entry which is preliminary data.</text>
</comment>
<dbReference type="EMBL" id="PDTI01000011">
    <property type="protein sequence ID" value="PIE63278.1"/>
    <property type="molecule type" value="Genomic_DNA"/>
</dbReference>
<keyword evidence="2" id="KW-1133">Transmembrane helix</keyword>
<name>A0A2G6MT51_9BACT</name>
<protein>
    <recommendedName>
        <fullName evidence="6">Mechanosensitive ion channel protein MscS</fullName>
    </recommendedName>
</protein>
<organism evidence="4 5">
    <name type="scientific">Desulfobacter postgatei</name>
    <dbReference type="NCBI Taxonomy" id="2293"/>
    <lineage>
        <taxon>Bacteria</taxon>
        <taxon>Pseudomonadati</taxon>
        <taxon>Thermodesulfobacteriota</taxon>
        <taxon>Desulfobacteria</taxon>
        <taxon>Desulfobacterales</taxon>
        <taxon>Desulfobacteraceae</taxon>
        <taxon>Desulfobacter</taxon>
    </lineage>
</organism>
<evidence type="ECO:0000256" key="3">
    <source>
        <dbReference type="SAM" id="SignalP"/>
    </source>
</evidence>
<dbReference type="AlphaFoldDB" id="A0A2G6MT51"/>